<dbReference type="InterPro" id="IPR001640">
    <property type="entry name" value="Lgt"/>
</dbReference>
<feature type="transmembrane region" description="Helical" evidence="8">
    <location>
        <begin position="73"/>
        <end position="93"/>
    </location>
</feature>
<name>A0A9D1MWI9_9BACT</name>
<comment type="caution">
    <text evidence="9">The sequence shown here is derived from an EMBL/GenBank/DDBJ whole genome shotgun (WGS) entry which is preliminary data.</text>
</comment>
<dbReference type="EMBL" id="DVOC01000020">
    <property type="protein sequence ID" value="HIU90591.1"/>
    <property type="molecule type" value="Genomic_DNA"/>
</dbReference>
<sequence length="556" mass="60764">ILLNLLNITTNMDLTWGSVYFGGGTSGGRPALCIFGFPIYAYALLIVSGMALAILVAGLYFKKRGYDPYDITVYALVVIPFGVLGARMYVYIFPWDESHMMSGWSTFFDFRSGGLGIYGGVILGYLSAYLCCKIRKQDFRIVADCIMPGLFLAQSIGRWGNFANQEAYGNLITTEYNDMVNFFSIFGGGSDHGFNGIAVWIDAAHSGGKAGWYQATFFYEAFFTFLGFLICVLVLMRSKRYKLGWCSAFYGIYYGIVRLVVEGLRSDSLYLFIGAHKTDIKISQLVSVFTIVLGILLILRIYSAPLQKAYGKLFPSKRQELGISRWVVAALSAAFAAVAVVMFVLGGESRFIVGFFCSVACAYCVLGIFALQDRLKLLCSECGRQNLPAGGWQRDRDKFAAQVGVYATLCAALLALALFSLIKWGITDKLDNGYVLAVAATLCAAYFGAAKLVPAVKAFKGSSDQPFDGAVTCQCGNSYCARPNAFLLFFFPAENKRDYGVENLKPWVDPEKKEKGKGKKGKLSSKDGASDIDDTASDTTDTAGTKTDNDDTANGR</sequence>
<proteinExistence type="inferred from homology"/>
<protein>
    <submittedName>
        <fullName evidence="9">Prolipoprotein diacylglyceryl transferase</fullName>
    </submittedName>
</protein>
<dbReference type="Pfam" id="PF01790">
    <property type="entry name" value="LGT"/>
    <property type="match status" value="1"/>
</dbReference>
<reference evidence="9" key="1">
    <citation type="submission" date="2020-10" db="EMBL/GenBank/DDBJ databases">
        <authorList>
            <person name="Gilroy R."/>
        </authorList>
    </citation>
    <scope>NUCLEOTIDE SEQUENCE</scope>
    <source>
        <strain evidence="9">ChiHjej12B11-7776</strain>
    </source>
</reference>
<dbReference type="Proteomes" id="UP000886852">
    <property type="component" value="Unassembled WGS sequence"/>
</dbReference>
<feature type="region of interest" description="Disordered" evidence="7">
    <location>
        <begin position="506"/>
        <end position="556"/>
    </location>
</feature>
<feature type="transmembrane region" description="Helical" evidence="8">
    <location>
        <begin position="323"/>
        <end position="345"/>
    </location>
</feature>
<feature type="non-terminal residue" evidence="9">
    <location>
        <position position="1"/>
    </location>
</feature>
<feature type="transmembrane region" description="Helical" evidence="8">
    <location>
        <begin position="434"/>
        <end position="453"/>
    </location>
</feature>
<keyword evidence="5 8" id="KW-1133">Transmembrane helix</keyword>
<evidence type="ECO:0000256" key="2">
    <source>
        <dbReference type="ARBA" id="ARBA00022475"/>
    </source>
</evidence>
<dbReference type="NCBIfam" id="TIGR00544">
    <property type="entry name" value="lgt"/>
    <property type="match status" value="1"/>
</dbReference>
<gene>
    <name evidence="9" type="primary">lgt</name>
    <name evidence="9" type="ORF">IAC72_01060</name>
</gene>
<evidence type="ECO:0000256" key="4">
    <source>
        <dbReference type="ARBA" id="ARBA00022692"/>
    </source>
</evidence>
<keyword evidence="6 8" id="KW-0472">Membrane</keyword>
<feature type="compositionally biased region" description="Low complexity" evidence="7">
    <location>
        <begin position="537"/>
        <end position="556"/>
    </location>
</feature>
<keyword evidence="3 9" id="KW-0808">Transferase</keyword>
<evidence type="ECO:0000256" key="8">
    <source>
        <dbReference type="SAM" id="Phobius"/>
    </source>
</evidence>
<feature type="transmembrane region" description="Helical" evidence="8">
    <location>
        <begin position="351"/>
        <end position="371"/>
    </location>
</feature>
<dbReference type="PROSITE" id="PS01311">
    <property type="entry name" value="LGT"/>
    <property type="match status" value="1"/>
</dbReference>
<evidence type="ECO:0000256" key="1">
    <source>
        <dbReference type="ARBA" id="ARBA00007150"/>
    </source>
</evidence>
<feature type="transmembrane region" description="Helical" evidence="8">
    <location>
        <begin position="39"/>
        <end position="61"/>
    </location>
</feature>
<dbReference type="GO" id="GO:0008961">
    <property type="term" value="F:phosphatidylglycerol-prolipoprotein diacylglyceryl transferase activity"/>
    <property type="evidence" value="ECO:0007669"/>
    <property type="project" value="InterPro"/>
</dbReference>
<feature type="transmembrane region" description="Helical" evidence="8">
    <location>
        <begin position="281"/>
        <end position="302"/>
    </location>
</feature>
<dbReference type="GO" id="GO:0042158">
    <property type="term" value="P:lipoprotein biosynthetic process"/>
    <property type="evidence" value="ECO:0007669"/>
    <property type="project" value="InterPro"/>
</dbReference>
<dbReference type="HAMAP" id="MF_01147">
    <property type="entry name" value="Lgt"/>
    <property type="match status" value="1"/>
</dbReference>
<keyword evidence="4 8" id="KW-0812">Transmembrane</keyword>
<evidence type="ECO:0000256" key="6">
    <source>
        <dbReference type="ARBA" id="ARBA00023136"/>
    </source>
</evidence>
<evidence type="ECO:0000256" key="5">
    <source>
        <dbReference type="ARBA" id="ARBA00022989"/>
    </source>
</evidence>
<accession>A0A9D1MWI9</accession>
<evidence type="ECO:0000313" key="9">
    <source>
        <dbReference type="EMBL" id="HIU90591.1"/>
    </source>
</evidence>
<feature type="transmembrane region" description="Helical" evidence="8">
    <location>
        <begin position="113"/>
        <end position="132"/>
    </location>
</feature>
<evidence type="ECO:0000313" key="10">
    <source>
        <dbReference type="Proteomes" id="UP000886852"/>
    </source>
</evidence>
<organism evidence="9 10">
    <name type="scientific">Candidatus Fimimonas merdipullorum</name>
    <dbReference type="NCBI Taxonomy" id="2840822"/>
    <lineage>
        <taxon>Bacteria</taxon>
        <taxon>Pseudomonadati</taxon>
        <taxon>Myxococcota</taxon>
        <taxon>Myxococcia</taxon>
        <taxon>Myxococcales</taxon>
        <taxon>Cystobacterineae</taxon>
        <taxon>Myxococcaceae</taxon>
        <taxon>Myxococcaceae incertae sedis</taxon>
        <taxon>Candidatus Fimimonas</taxon>
    </lineage>
</organism>
<feature type="transmembrane region" description="Helical" evidence="8">
    <location>
        <begin position="403"/>
        <end position="422"/>
    </location>
</feature>
<evidence type="ECO:0000256" key="7">
    <source>
        <dbReference type="SAM" id="MobiDB-lite"/>
    </source>
</evidence>
<reference evidence="9" key="2">
    <citation type="journal article" date="2021" name="PeerJ">
        <title>Extensive microbial diversity within the chicken gut microbiome revealed by metagenomics and culture.</title>
        <authorList>
            <person name="Gilroy R."/>
            <person name="Ravi A."/>
            <person name="Getino M."/>
            <person name="Pursley I."/>
            <person name="Horton D.L."/>
            <person name="Alikhan N.F."/>
            <person name="Baker D."/>
            <person name="Gharbi K."/>
            <person name="Hall N."/>
            <person name="Watson M."/>
            <person name="Adriaenssens E.M."/>
            <person name="Foster-Nyarko E."/>
            <person name="Jarju S."/>
            <person name="Secka A."/>
            <person name="Antonio M."/>
            <person name="Oren A."/>
            <person name="Chaudhuri R.R."/>
            <person name="La Ragione R."/>
            <person name="Hildebrand F."/>
            <person name="Pallen M.J."/>
        </authorList>
    </citation>
    <scope>NUCLEOTIDE SEQUENCE</scope>
    <source>
        <strain evidence="9">ChiHjej12B11-7776</strain>
    </source>
</reference>
<dbReference type="GO" id="GO:0005886">
    <property type="term" value="C:plasma membrane"/>
    <property type="evidence" value="ECO:0007669"/>
    <property type="project" value="InterPro"/>
</dbReference>
<comment type="similarity">
    <text evidence="1">Belongs to the Lgt family.</text>
</comment>
<feature type="transmembrane region" description="Helical" evidence="8">
    <location>
        <begin position="243"/>
        <end position="261"/>
    </location>
</feature>
<dbReference type="PANTHER" id="PTHR30589">
    <property type="entry name" value="PROLIPOPROTEIN DIACYLGLYCERYL TRANSFERASE"/>
    <property type="match status" value="1"/>
</dbReference>
<feature type="transmembrane region" description="Helical" evidence="8">
    <location>
        <begin position="217"/>
        <end position="236"/>
    </location>
</feature>
<dbReference type="AlphaFoldDB" id="A0A9D1MWI9"/>
<evidence type="ECO:0000256" key="3">
    <source>
        <dbReference type="ARBA" id="ARBA00022679"/>
    </source>
</evidence>
<keyword evidence="2" id="KW-1003">Cell membrane</keyword>
<dbReference type="PANTHER" id="PTHR30589:SF0">
    <property type="entry name" value="PHOSPHATIDYLGLYCEROL--PROLIPOPROTEIN DIACYLGLYCERYL TRANSFERASE"/>
    <property type="match status" value="1"/>
</dbReference>